<dbReference type="GO" id="GO:0004161">
    <property type="term" value="F:dimethylallyltranstransferase activity"/>
    <property type="evidence" value="ECO:0007669"/>
    <property type="project" value="TreeGrafter"/>
</dbReference>
<keyword evidence="3" id="KW-0479">Metal-binding</keyword>
<dbReference type="EMBL" id="KT959261">
    <property type="protein sequence ID" value="ALL35424.1"/>
    <property type="molecule type" value="mRNA"/>
</dbReference>
<dbReference type="AlphaFoldDB" id="A0A140AZ76"/>
<evidence type="ECO:0000256" key="4">
    <source>
        <dbReference type="ARBA" id="ARBA00022842"/>
    </source>
</evidence>
<dbReference type="Gene3D" id="1.10.600.10">
    <property type="entry name" value="Farnesyl Diphosphate Synthase"/>
    <property type="match status" value="1"/>
</dbReference>
<dbReference type="GO" id="GO:0046872">
    <property type="term" value="F:metal ion binding"/>
    <property type="evidence" value="ECO:0007669"/>
    <property type="project" value="UniProtKB-KW"/>
</dbReference>
<gene>
    <name evidence="7" type="primary">tps5</name>
</gene>
<dbReference type="PANTHER" id="PTHR11525:SF0">
    <property type="entry name" value="FARNESYL PYROPHOSPHATE SYNTHASE"/>
    <property type="match status" value="1"/>
</dbReference>
<comment type="pathway">
    <text evidence="5">Pheromone biosynthesis.</text>
</comment>
<dbReference type="GO" id="GO:0042811">
    <property type="term" value="P:pheromone biosynthetic process"/>
    <property type="evidence" value="ECO:0007669"/>
    <property type="project" value="UniProtKB-ARBA"/>
</dbReference>
<evidence type="ECO:0000256" key="5">
    <source>
        <dbReference type="ARBA" id="ARBA00033740"/>
    </source>
</evidence>
<sequence length="391" mass="45816">MLTSILYYNCRNIKYPLMGNFVFLPNSLGNSIKKVFTIIGSRHGSNYVNRSKHIDLSVESTYLKLTLPAVMDEILEEQLVYHKHYQELKERYRNLLNHTLNLEDLYLSVPLFLIRSYREFEKPALQTDENLKRAAILAWSLKLAEASMIVDDDVIDKSKVRYLRPTWYKKPDVGVEGAICDSSFLLSGGLFLLLNHFRKHLQFSNILKEYYVNYSTCMLALCIDSKKYKVQELKLDFAKAYPITVINVICAMYLSNIVDPVIHATAKEFLKDLAKYVQIEDDVKCVFNTHSEKDCTDVAQGKSSWLAIQAYERGSREQRFVLENHYGKSDNESQIRIYQLYKDLRLDDHFEKFREDFYESMIEKIQTFPQQLPKQLFFDLLDYGLLSRIQS</sequence>
<evidence type="ECO:0000256" key="3">
    <source>
        <dbReference type="ARBA" id="ARBA00022723"/>
    </source>
</evidence>
<dbReference type="InterPro" id="IPR039702">
    <property type="entry name" value="FPS1-like"/>
</dbReference>
<evidence type="ECO:0000256" key="6">
    <source>
        <dbReference type="RuleBase" id="RU004466"/>
    </source>
</evidence>
<accession>A0A140AZ76</accession>
<dbReference type="SUPFAM" id="SSF48576">
    <property type="entry name" value="Terpenoid synthases"/>
    <property type="match status" value="1"/>
</dbReference>
<comment type="similarity">
    <text evidence="6">Belongs to the FPP/GGPP synthase family.</text>
</comment>
<dbReference type="Pfam" id="PF00348">
    <property type="entry name" value="polyprenyl_synt"/>
    <property type="match status" value="1"/>
</dbReference>
<dbReference type="InterPro" id="IPR000092">
    <property type="entry name" value="Polyprenyl_synt"/>
</dbReference>
<proteinExistence type="evidence at transcript level"/>
<evidence type="ECO:0000256" key="2">
    <source>
        <dbReference type="ARBA" id="ARBA00022679"/>
    </source>
</evidence>
<dbReference type="GO" id="GO:0005737">
    <property type="term" value="C:cytoplasm"/>
    <property type="evidence" value="ECO:0007669"/>
    <property type="project" value="TreeGrafter"/>
</dbReference>
<comment type="cofactor">
    <cofactor evidence="1">
        <name>Mg(2+)</name>
        <dbReference type="ChEBI" id="CHEBI:18420"/>
    </cofactor>
</comment>
<evidence type="ECO:0000313" key="7">
    <source>
        <dbReference type="EMBL" id="ALL35424.1"/>
    </source>
</evidence>
<protein>
    <submittedName>
        <fullName evidence="7">Terpene synthase</fullName>
    </submittedName>
</protein>
<organism evidence="7">
    <name type="scientific">Phyllotreta armoraciae</name>
    <dbReference type="NCBI Taxonomy" id="1553667"/>
    <lineage>
        <taxon>Eukaryota</taxon>
        <taxon>Metazoa</taxon>
        <taxon>Ecdysozoa</taxon>
        <taxon>Arthropoda</taxon>
        <taxon>Hexapoda</taxon>
        <taxon>Insecta</taxon>
        <taxon>Pterygota</taxon>
        <taxon>Neoptera</taxon>
        <taxon>Endopterygota</taxon>
        <taxon>Coleoptera</taxon>
        <taxon>Polyphaga</taxon>
        <taxon>Cucujiformia</taxon>
        <taxon>Chrysomeloidea</taxon>
        <taxon>Chrysomelidae</taxon>
        <taxon>Galerucinae</taxon>
        <taxon>Alticini</taxon>
        <taxon>Phyllotreta</taxon>
    </lineage>
</organism>
<dbReference type="GO" id="GO:0045337">
    <property type="term" value="P:farnesyl diphosphate biosynthetic process"/>
    <property type="evidence" value="ECO:0007669"/>
    <property type="project" value="TreeGrafter"/>
</dbReference>
<name>A0A140AZ76_9CUCU</name>
<dbReference type="GO" id="GO:0004337">
    <property type="term" value="F:(2E,6E)-farnesyl diphosphate synthase activity"/>
    <property type="evidence" value="ECO:0007669"/>
    <property type="project" value="TreeGrafter"/>
</dbReference>
<reference evidence="7" key="1">
    <citation type="submission" date="2015-10" db="EMBL/GenBank/DDBJ databases">
        <title>A novel family of terpene synthases evolved from farnesyl diphosphate synthases in a leaf beetle.</title>
        <authorList>
            <person name="Beran F."/>
            <person name="Rahfeld P."/>
            <person name="Nagel R."/>
            <person name="Vogel H."/>
            <person name="Wielsch N."/>
            <person name="Luck K."/>
            <person name="Irmisch S."/>
            <person name="Ramasamy S."/>
            <person name="Gershenzon J."/>
            <person name="Heckel D.G."/>
            <person name="Koellner T.G."/>
        </authorList>
    </citation>
    <scope>NUCLEOTIDE SEQUENCE</scope>
</reference>
<evidence type="ECO:0000256" key="1">
    <source>
        <dbReference type="ARBA" id="ARBA00001946"/>
    </source>
</evidence>
<keyword evidence="4" id="KW-0460">Magnesium</keyword>
<dbReference type="InterPro" id="IPR008949">
    <property type="entry name" value="Isoprenoid_synthase_dom_sf"/>
</dbReference>
<dbReference type="PANTHER" id="PTHR11525">
    <property type="entry name" value="FARNESYL-PYROPHOSPHATE SYNTHETASE"/>
    <property type="match status" value="1"/>
</dbReference>
<keyword evidence="2 6" id="KW-0808">Transferase</keyword>